<name>A0AA46BPG3_9MICO</name>
<comment type="caution">
    <text evidence="2">The sequence shown here is derived from an EMBL/GenBank/DDBJ whole genome shotgun (WGS) entry which is preliminary data.</text>
</comment>
<evidence type="ECO:0000256" key="1">
    <source>
        <dbReference type="SAM" id="MobiDB-lite"/>
    </source>
</evidence>
<accession>A0AA46BPG3</accession>
<gene>
    <name evidence="2" type="ORF">NCTC7915_01801</name>
    <name evidence="3" type="ORF">NCTC7915_02272</name>
</gene>
<evidence type="ECO:0000313" key="2">
    <source>
        <dbReference type="EMBL" id="STD12580.1"/>
    </source>
</evidence>
<protein>
    <submittedName>
        <fullName evidence="2">Uncharacterized protein</fullName>
    </submittedName>
</protein>
<dbReference type="EMBL" id="UFYA01000001">
    <property type="protein sequence ID" value="STD12580.1"/>
    <property type="molecule type" value="Genomic_DNA"/>
</dbReference>
<proteinExistence type="predicted"/>
<organism evidence="2 4">
    <name type="scientific">Dermatophilus congolensis</name>
    <dbReference type="NCBI Taxonomy" id="1863"/>
    <lineage>
        <taxon>Bacteria</taxon>
        <taxon>Bacillati</taxon>
        <taxon>Actinomycetota</taxon>
        <taxon>Actinomycetes</taxon>
        <taxon>Micrococcales</taxon>
        <taxon>Dermatophilaceae</taxon>
        <taxon>Dermatophilus</taxon>
    </lineage>
</organism>
<feature type="compositionally biased region" description="Basic and acidic residues" evidence="1">
    <location>
        <begin position="1"/>
        <end position="11"/>
    </location>
</feature>
<evidence type="ECO:0000313" key="3">
    <source>
        <dbReference type="EMBL" id="STD15233.1"/>
    </source>
</evidence>
<sequence>MRTGSVRDRIADTYPPGFEASQQAHGTRVGLRAMGLVSVLGRKAPLDDPAGHALPVGVVGGDGAPCGVPVAGLVDVGGLARGVVPRRAAGFGGSRGSRFGGGLLALGLDGRRFGLGLDGGRGGLRGERAASCVDGVAVDGGVVAHGSFLG</sequence>
<reference evidence="2 4" key="1">
    <citation type="submission" date="2018-06" db="EMBL/GenBank/DDBJ databases">
        <authorList>
            <consortium name="Pathogen Informatics"/>
            <person name="Doyle S."/>
        </authorList>
    </citation>
    <scope>NUCLEOTIDE SEQUENCE [LARGE SCALE GENOMIC DNA]</scope>
    <source>
        <strain evidence="2 4">NCTC7915</strain>
    </source>
</reference>
<dbReference type="EMBL" id="UFYA01000001">
    <property type="protein sequence ID" value="STD15233.1"/>
    <property type="molecule type" value="Genomic_DNA"/>
</dbReference>
<feature type="region of interest" description="Disordered" evidence="1">
    <location>
        <begin position="1"/>
        <end position="21"/>
    </location>
</feature>
<evidence type="ECO:0000313" key="4">
    <source>
        <dbReference type="Proteomes" id="UP000254118"/>
    </source>
</evidence>
<dbReference type="Proteomes" id="UP000254118">
    <property type="component" value="Unassembled WGS sequence"/>
</dbReference>
<dbReference type="AlphaFoldDB" id="A0AA46BPG3"/>